<organism evidence="1 2">
    <name type="scientific">Aspergillus homomorphus (strain CBS 101889)</name>
    <dbReference type="NCBI Taxonomy" id="1450537"/>
    <lineage>
        <taxon>Eukaryota</taxon>
        <taxon>Fungi</taxon>
        <taxon>Dikarya</taxon>
        <taxon>Ascomycota</taxon>
        <taxon>Pezizomycotina</taxon>
        <taxon>Eurotiomycetes</taxon>
        <taxon>Eurotiomycetidae</taxon>
        <taxon>Eurotiales</taxon>
        <taxon>Aspergillaceae</taxon>
        <taxon>Aspergillus</taxon>
        <taxon>Aspergillus subgen. Circumdati</taxon>
    </lineage>
</organism>
<dbReference type="OrthoDB" id="4126315at2759"/>
<name>A0A395HRQ1_ASPHC</name>
<protein>
    <recommendedName>
        <fullName evidence="3">ABM domain-containing protein</fullName>
    </recommendedName>
</protein>
<dbReference type="RefSeq" id="XP_025549400.1">
    <property type="nucleotide sequence ID" value="XM_025700699.1"/>
</dbReference>
<keyword evidence="2" id="KW-1185">Reference proteome</keyword>
<evidence type="ECO:0008006" key="3">
    <source>
        <dbReference type="Google" id="ProtNLM"/>
    </source>
</evidence>
<dbReference type="Proteomes" id="UP000248961">
    <property type="component" value="Unassembled WGS sequence"/>
</dbReference>
<gene>
    <name evidence="1" type="ORF">BO97DRAFT_479472</name>
</gene>
<dbReference type="GeneID" id="37204988"/>
<dbReference type="Gene3D" id="3.30.70.100">
    <property type="match status" value="1"/>
</dbReference>
<evidence type="ECO:0000313" key="1">
    <source>
        <dbReference type="EMBL" id="RAL10246.1"/>
    </source>
</evidence>
<evidence type="ECO:0000313" key="2">
    <source>
        <dbReference type="Proteomes" id="UP000248961"/>
    </source>
</evidence>
<dbReference type="SUPFAM" id="SSF54909">
    <property type="entry name" value="Dimeric alpha+beta barrel"/>
    <property type="match status" value="1"/>
</dbReference>
<sequence length="113" mass="13227">MASPSAGISLHVTVHISPENLPKFWEAMHPVYEKVIAEPECTFFEIYQSPENPGTLSWVENWSQSLEWLFEVQIKKPYYHDYLAVTEPMFIKPREVKIYNRVGAPYYMVKSTN</sequence>
<dbReference type="VEuPathDB" id="FungiDB:BO97DRAFT_479472"/>
<dbReference type="InterPro" id="IPR011008">
    <property type="entry name" value="Dimeric_a/b-barrel"/>
</dbReference>
<accession>A0A395HRQ1</accession>
<dbReference type="AlphaFoldDB" id="A0A395HRQ1"/>
<dbReference type="EMBL" id="KZ824297">
    <property type="protein sequence ID" value="RAL10246.1"/>
    <property type="molecule type" value="Genomic_DNA"/>
</dbReference>
<proteinExistence type="predicted"/>
<reference evidence="1 2" key="1">
    <citation type="submission" date="2018-02" db="EMBL/GenBank/DDBJ databases">
        <title>The genomes of Aspergillus section Nigri reveals drivers in fungal speciation.</title>
        <authorList>
            <consortium name="DOE Joint Genome Institute"/>
            <person name="Vesth T.C."/>
            <person name="Nybo J."/>
            <person name="Theobald S."/>
            <person name="Brandl J."/>
            <person name="Frisvad J.C."/>
            <person name="Nielsen K.F."/>
            <person name="Lyhne E.K."/>
            <person name="Kogle M.E."/>
            <person name="Kuo A."/>
            <person name="Riley R."/>
            <person name="Clum A."/>
            <person name="Nolan M."/>
            <person name="Lipzen A."/>
            <person name="Salamov A."/>
            <person name="Henrissat B."/>
            <person name="Wiebenga A."/>
            <person name="De vries R.P."/>
            <person name="Grigoriev I.V."/>
            <person name="Mortensen U.H."/>
            <person name="Andersen M.R."/>
            <person name="Baker S.E."/>
        </authorList>
    </citation>
    <scope>NUCLEOTIDE SEQUENCE [LARGE SCALE GENOMIC DNA]</scope>
    <source>
        <strain evidence="1 2">CBS 101889</strain>
    </source>
</reference>